<dbReference type="KEGG" id="mpau:ZMTM_14510"/>
<dbReference type="SUPFAM" id="SSF49503">
    <property type="entry name" value="Cupredoxins"/>
    <property type="match status" value="1"/>
</dbReference>
<dbReference type="GO" id="GO:0009055">
    <property type="term" value="F:electron transfer activity"/>
    <property type="evidence" value="ECO:0007669"/>
    <property type="project" value="InterPro"/>
</dbReference>
<evidence type="ECO:0000256" key="5">
    <source>
        <dbReference type="RuleBase" id="RU363017"/>
    </source>
</evidence>
<accession>A0A8D5G8N8</accession>
<comment type="subcellular location">
    <subcellularLocation>
        <location evidence="5">Periplasm</location>
    </subcellularLocation>
</comment>
<dbReference type="PANTHER" id="PTHR38439:SF2">
    <property type="entry name" value="OUTER MEMBRANE PROTEIN H.8"/>
    <property type="match status" value="1"/>
</dbReference>
<proteinExistence type="predicted"/>
<evidence type="ECO:0000256" key="1">
    <source>
        <dbReference type="ARBA" id="ARBA00022448"/>
    </source>
</evidence>
<keyword evidence="1 5" id="KW-0813">Transport</keyword>
<reference evidence="7" key="1">
    <citation type="journal article" date="2021" name="Arch. Microbiol.">
        <title>Methyloradius palustris gen. nov., sp. nov., a methanol-oxidizing bacterium isolated from snow.</title>
        <authorList>
            <person name="Miyadera T."/>
            <person name="Kojima H."/>
            <person name="Fukui M."/>
        </authorList>
    </citation>
    <scope>NUCLEOTIDE SEQUENCE</scope>
    <source>
        <strain evidence="7">Zm11</strain>
    </source>
</reference>
<evidence type="ECO:0000256" key="3">
    <source>
        <dbReference type="ARBA" id="ARBA00022982"/>
    </source>
</evidence>
<dbReference type="AlphaFoldDB" id="A0A8D5G8N8"/>
<evidence type="ECO:0000313" key="7">
    <source>
        <dbReference type="EMBL" id="BCM25192.1"/>
    </source>
</evidence>
<organism evidence="7 8">
    <name type="scientific">Methyloradius palustris</name>
    <dbReference type="NCBI Taxonomy" id="2778876"/>
    <lineage>
        <taxon>Bacteria</taxon>
        <taxon>Pseudomonadati</taxon>
        <taxon>Pseudomonadota</taxon>
        <taxon>Betaproteobacteria</taxon>
        <taxon>Nitrosomonadales</taxon>
        <taxon>Methylophilaceae</taxon>
        <taxon>Methyloradius</taxon>
    </lineage>
</organism>
<dbReference type="GO" id="GO:0005507">
    <property type="term" value="F:copper ion binding"/>
    <property type="evidence" value="ECO:0007669"/>
    <property type="project" value="UniProtKB-UniRule"/>
</dbReference>
<feature type="domain" description="Blue (type 1) copper" evidence="6">
    <location>
        <begin position="30"/>
        <end position="155"/>
    </location>
</feature>
<dbReference type="PANTHER" id="PTHR38439">
    <property type="entry name" value="AURACYANIN-B"/>
    <property type="match status" value="1"/>
</dbReference>
<dbReference type="InterPro" id="IPR008972">
    <property type="entry name" value="Cupredoxin"/>
</dbReference>
<dbReference type="Proteomes" id="UP000826722">
    <property type="component" value="Chromosome"/>
</dbReference>
<feature type="chain" id="PRO_5034645294" description="Azurin" evidence="5">
    <location>
        <begin position="29"/>
        <end position="156"/>
    </location>
</feature>
<evidence type="ECO:0000256" key="2">
    <source>
        <dbReference type="ARBA" id="ARBA00022723"/>
    </source>
</evidence>
<keyword evidence="8" id="KW-1185">Reference proteome</keyword>
<protein>
    <recommendedName>
        <fullName evidence="5">Azurin</fullName>
    </recommendedName>
</protein>
<keyword evidence="3 5" id="KW-0249">Electron transport</keyword>
<gene>
    <name evidence="7" type="ORF">ZMTM_14510</name>
</gene>
<evidence type="ECO:0000313" key="8">
    <source>
        <dbReference type="Proteomes" id="UP000826722"/>
    </source>
</evidence>
<dbReference type="CDD" id="cd13922">
    <property type="entry name" value="Azurin"/>
    <property type="match status" value="1"/>
</dbReference>
<evidence type="ECO:0000259" key="6">
    <source>
        <dbReference type="Pfam" id="PF00127"/>
    </source>
</evidence>
<dbReference type="Gene3D" id="2.60.40.420">
    <property type="entry name" value="Cupredoxins - blue copper proteins"/>
    <property type="match status" value="1"/>
</dbReference>
<dbReference type="InterPro" id="IPR000923">
    <property type="entry name" value="BlueCu_1"/>
</dbReference>
<feature type="signal peptide" evidence="5">
    <location>
        <begin position="1"/>
        <end position="28"/>
    </location>
</feature>
<sequence length="156" mass="16330">MAHKILMSMLAVTAFIAGGLIVTPQAQAADCEVAIDATDAMTFSTKTIEVKKSCKEFTIKLSHSGKLAKNIMGHNVVVAKAADQAGVLEDGSAAGADNNYLKPSDARVIASTKIIGGGESTTTKFATSKLNAQDSYVFFCAFPGHAMMMKGLVKLI</sequence>
<keyword evidence="2 5" id="KW-0479">Metal-binding</keyword>
<dbReference type="GO" id="GO:0042597">
    <property type="term" value="C:periplasmic space"/>
    <property type="evidence" value="ECO:0007669"/>
    <property type="project" value="UniProtKB-SubCell"/>
</dbReference>
<dbReference type="Pfam" id="PF00127">
    <property type="entry name" value="Copper-bind"/>
    <property type="match status" value="1"/>
</dbReference>
<dbReference type="NCBIfam" id="TIGR02695">
    <property type="entry name" value="azurin"/>
    <property type="match status" value="1"/>
</dbReference>
<evidence type="ECO:0000256" key="4">
    <source>
        <dbReference type="ARBA" id="ARBA00023008"/>
    </source>
</evidence>
<dbReference type="InterPro" id="IPR014068">
    <property type="entry name" value="Azurin"/>
</dbReference>
<keyword evidence="5" id="KW-0574">Periplasm</keyword>
<name>A0A8D5G8N8_9PROT</name>
<keyword evidence="4 5" id="KW-0186">Copper</keyword>
<dbReference type="EMBL" id="AP024110">
    <property type="protein sequence ID" value="BCM25192.1"/>
    <property type="molecule type" value="Genomic_DNA"/>
</dbReference>
<comment type="function">
    <text evidence="5">Transfers electrons from cytochrome c551 to cytochrome oxidase.</text>
</comment>
<dbReference type="InterPro" id="IPR050845">
    <property type="entry name" value="Cu-binding_ET"/>
</dbReference>
<keyword evidence="5" id="KW-0732">Signal</keyword>